<comment type="caution">
    <text evidence="2">The sequence shown here is derived from an EMBL/GenBank/DDBJ whole genome shotgun (WGS) entry which is preliminary data.</text>
</comment>
<organism evidence="2 3">
    <name type="scientific">Ataeniobius toweri</name>
    <dbReference type="NCBI Taxonomy" id="208326"/>
    <lineage>
        <taxon>Eukaryota</taxon>
        <taxon>Metazoa</taxon>
        <taxon>Chordata</taxon>
        <taxon>Craniata</taxon>
        <taxon>Vertebrata</taxon>
        <taxon>Euteleostomi</taxon>
        <taxon>Actinopterygii</taxon>
        <taxon>Neopterygii</taxon>
        <taxon>Teleostei</taxon>
        <taxon>Neoteleostei</taxon>
        <taxon>Acanthomorphata</taxon>
        <taxon>Ovalentaria</taxon>
        <taxon>Atherinomorphae</taxon>
        <taxon>Cyprinodontiformes</taxon>
        <taxon>Goodeidae</taxon>
        <taxon>Ataeniobius</taxon>
    </lineage>
</organism>
<proteinExistence type="predicted"/>
<evidence type="ECO:0000313" key="3">
    <source>
        <dbReference type="Proteomes" id="UP001345963"/>
    </source>
</evidence>
<evidence type="ECO:0000313" key="2">
    <source>
        <dbReference type="EMBL" id="MED6240272.1"/>
    </source>
</evidence>
<dbReference type="Proteomes" id="UP001345963">
    <property type="component" value="Unassembled WGS sequence"/>
</dbReference>
<feature type="chain" id="PRO_5046159031" evidence="1">
    <location>
        <begin position="32"/>
        <end position="107"/>
    </location>
</feature>
<sequence>MGKNKRNWKKEKWFLCVIICMCLMQVKLQNAQSLLKEEKKSEKQGCDNSGESLGMSGECFDDKAIYFHRLSVPDLPQVLGSHIIDPATLCEFMCVLLHVCIYPFLPP</sequence>
<reference evidence="2 3" key="1">
    <citation type="submission" date="2021-07" db="EMBL/GenBank/DDBJ databases">
        <authorList>
            <person name="Palmer J.M."/>
        </authorList>
    </citation>
    <scope>NUCLEOTIDE SEQUENCE [LARGE SCALE GENOMIC DNA]</scope>
    <source>
        <strain evidence="2 3">AT_MEX2019</strain>
        <tissue evidence="2">Muscle</tissue>
    </source>
</reference>
<feature type="signal peptide" evidence="1">
    <location>
        <begin position="1"/>
        <end position="31"/>
    </location>
</feature>
<keyword evidence="1" id="KW-0732">Signal</keyword>
<name>A0ABU7APY1_9TELE</name>
<gene>
    <name evidence="2" type="ORF">ATANTOWER_018506</name>
</gene>
<keyword evidence="3" id="KW-1185">Reference proteome</keyword>
<dbReference type="EMBL" id="JAHUTI010023511">
    <property type="protein sequence ID" value="MED6240272.1"/>
    <property type="molecule type" value="Genomic_DNA"/>
</dbReference>
<evidence type="ECO:0000256" key="1">
    <source>
        <dbReference type="SAM" id="SignalP"/>
    </source>
</evidence>
<accession>A0ABU7APY1</accession>
<protein>
    <submittedName>
        <fullName evidence="2">Uncharacterized protein</fullName>
    </submittedName>
</protein>